<keyword evidence="3" id="KW-1185">Reference proteome</keyword>
<dbReference type="Proteomes" id="UP001596135">
    <property type="component" value="Unassembled WGS sequence"/>
</dbReference>
<evidence type="ECO:0000313" key="3">
    <source>
        <dbReference type="Proteomes" id="UP001596135"/>
    </source>
</evidence>
<evidence type="ECO:0000313" key="2">
    <source>
        <dbReference type="EMBL" id="MFC6041557.1"/>
    </source>
</evidence>
<comment type="caution">
    <text evidence="2">The sequence shown here is derived from an EMBL/GenBank/DDBJ whole genome shotgun (WGS) entry which is preliminary data.</text>
</comment>
<keyword evidence="1" id="KW-0812">Transmembrane</keyword>
<keyword evidence="1" id="KW-1133">Transmembrane helix</keyword>
<proteinExistence type="predicted"/>
<feature type="transmembrane region" description="Helical" evidence="1">
    <location>
        <begin position="70"/>
        <end position="89"/>
    </location>
</feature>
<sequence length="168" mass="17733">MSAIEAPVSSRMPPSAYVLAWLCLLGQLPSLATRGLSDGDGVWVLLSMVLGALVIAWFSAGVLRARIVRLVVVWIVLVLGALLVAVDVVQNPHTSWWDLLLLLASIGQVAALGTFCSTDYFRWQRAQPTAAGPDISTLVAIAVVVGLVGGITAPAEHSDSPIQLRIAL</sequence>
<dbReference type="RefSeq" id="WP_379149317.1">
    <property type="nucleotide sequence ID" value="NZ_JBHSRJ010000001.1"/>
</dbReference>
<organism evidence="2 3">
    <name type="scientific">Nocardioides hankookensis</name>
    <dbReference type="NCBI Taxonomy" id="443157"/>
    <lineage>
        <taxon>Bacteria</taxon>
        <taxon>Bacillati</taxon>
        <taxon>Actinomycetota</taxon>
        <taxon>Actinomycetes</taxon>
        <taxon>Propionibacteriales</taxon>
        <taxon>Nocardioidaceae</taxon>
        <taxon>Nocardioides</taxon>
    </lineage>
</organism>
<feature type="transmembrane region" description="Helical" evidence="1">
    <location>
        <begin position="42"/>
        <end position="63"/>
    </location>
</feature>
<feature type="transmembrane region" description="Helical" evidence="1">
    <location>
        <begin position="95"/>
        <end position="115"/>
    </location>
</feature>
<accession>A0ABW1LEV1</accession>
<keyword evidence="1" id="KW-0472">Membrane</keyword>
<feature type="transmembrane region" description="Helical" evidence="1">
    <location>
        <begin position="135"/>
        <end position="155"/>
    </location>
</feature>
<reference evidence="3" key="1">
    <citation type="journal article" date="2019" name="Int. J. Syst. Evol. Microbiol.">
        <title>The Global Catalogue of Microorganisms (GCM) 10K type strain sequencing project: providing services to taxonomists for standard genome sequencing and annotation.</title>
        <authorList>
            <consortium name="The Broad Institute Genomics Platform"/>
            <consortium name="The Broad Institute Genome Sequencing Center for Infectious Disease"/>
            <person name="Wu L."/>
            <person name="Ma J."/>
        </authorList>
    </citation>
    <scope>NUCLEOTIDE SEQUENCE [LARGE SCALE GENOMIC DNA]</scope>
    <source>
        <strain evidence="3">CCUG 54522</strain>
    </source>
</reference>
<name>A0ABW1LEV1_9ACTN</name>
<protein>
    <submittedName>
        <fullName evidence="2">Uncharacterized protein</fullName>
    </submittedName>
</protein>
<dbReference type="EMBL" id="JBHSRJ010000001">
    <property type="protein sequence ID" value="MFC6041557.1"/>
    <property type="molecule type" value="Genomic_DNA"/>
</dbReference>
<gene>
    <name evidence="2" type="ORF">ACFPYL_00625</name>
</gene>
<evidence type="ECO:0000256" key="1">
    <source>
        <dbReference type="SAM" id="Phobius"/>
    </source>
</evidence>